<feature type="domain" description="Chitin-binding type-2" evidence="7">
    <location>
        <begin position="21"/>
        <end position="79"/>
    </location>
</feature>
<dbReference type="PROSITE" id="PS50940">
    <property type="entry name" value="CHIT_BIND_II"/>
    <property type="match status" value="6"/>
</dbReference>
<dbReference type="PANTHER" id="PTHR23301:SF110">
    <property type="entry name" value="LD43683P-RELATED"/>
    <property type="match status" value="1"/>
</dbReference>
<evidence type="ECO:0000313" key="8">
    <source>
        <dbReference type="EnsemblMetazoa" id="LLOJ002676-PA"/>
    </source>
</evidence>
<keyword evidence="4" id="KW-1015">Disulfide bond</keyword>
<dbReference type="VEuPathDB" id="VectorBase:LLONM1_002707"/>
<name>A0A1B0CEA6_LUTLO</name>
<evidence type="ECO:0000256" key="5">
    <source>
        <dbReference type="ARBA" id="ARBA00023180"/>
    </source>
</evidence>
<evidence type="ECO:0000259" key="7">
    <source>
        <dbReference type="PROSITE" id="PS50940"/>
    </source>
</evidence>
<evidence type="ECO:0000256" key="6">
    <source>
        <dbReference type="SAM" id="SignalP"/>
    </source>
</evidence>
<feature type="domain" description="Chitin-binding type-2" evidence="7">
    <location>
        <begin position="361"/>
        <end position="426"/>
    </location>
</feature>
<dbReference type="VEuPathDB" id="VectorBase:LLONM1_002044"/>
<evidence type="ECO:0000256" key="2">
    <source>
        <dbReference type="ARBA" id="ARBA00022729"/>
    </source>
</evidence>
<feature type="chain" id="PRO_5008405665" description="Chitin-binding type-2 domain-containing protein" evidence="6">
    <location>
        <begin position="20"/>
        <end position="426"/>
    </location>
</feature>
<dbReference type="EnsemblMetazoa" id="LLOJ002676-RA">
    <property type="protein sequence ID" value="LLOJ002676-PA"/>
    <property type="gene ID" value="LLOJ002676"/>
</dbReference>
<dbReference type="SMART" id="SM00494">
    <property type="entry name" value="ChtBD2"/>
    <property type="match status" value="6"/>
</dbReference>
<feature type="domain" description="Chitin-binding type-2" evidence="7">
    <location>
        <begin position="228"/>
        <end position="288"/>
    </location>
</feature>
<evidence type="ECO:0000256" key="4">
    <source>
        <dbReference type="ARBA" id="ARBA00023157"/>
    </source>
</evidence>
<dbReference type="SUPFAM" id="SSF57625">
    <property type="entry name" value="Invertebrate chitin-binding proteins"/>
    <property type="match status" value="6"/>
</dbReference>
<dbReference type="PANTHER" id="PTHR23301">
    <property type="entry name" value="CHITIN BINDING PERITROPHIN-A"/>
    <property type="match status" value="1"/>
</dbReference>
<accession>A0A1B0CEA6</accession>
<keyword evidence="3" id="KW-0677">Repeat</keyword>
<keyword evidence="1" id="KW-0147">Chitin-binding</keyword>
<proteinExistence type="predicted"/>
<feature type="domain" description="Chitin-binding type-2" evidence="7">
    <location>
        <begin position="157"/>
        <end position="225"/>
    </location>
</feature>
<dbReference type="InterPro" id="IPR002557">
    <property type="entry name" value="Chitin-bd_dom"/>
</dbReference>
<evidence type="ECO:0000256" key="1">
    <source>
        <dbReference type="ARBA" id="ARBA00022669"/>
    </source>
</evidence>
<dbReference type="Proteomes" id="UP000092461">
    <property type="component" value="Unassembled WGS sequence"/>
</dbReference>
<feature type="domain" description="Chitin-binding type-2" evidence="7">
    <location>
        <begin position="89"/>
        <end position="149"/>
    </location>
</feature>
<dbReference type="Gene3D" id="2.170.140.10">
    <property type="entry name" value="Chitin binding domain"/>
    <property type="match status" value="6"/>
</dbReference>
<dbReference type="GO" id="GO:0008061">
    <property type="term" value="F:chitin binding"/>
    <property type="evidence" value="ECO:0007669"/>
    <property type="project" value="UniProtKB-KW"/>
</dbReference>
<evidence type="ECO:0000256" key="3">
    <source>
        <dbReference type="ARBA" id="ARBA00022737"/>
    </source>
</evidence>
<feature type="domain" description="Chitin-binding type-2" evidence="7">
    <location>
        <begin position="298"/>
        <end position="356"/>
    </location>
</feature>
<protein>
    <recommendedName>
        <fullName evidence="7">Chitin-binding type-2 domain-containing protein</fullName>
    </recommendedName>
</protein>
<organism evidence="8 9">
    <name type="scientific">Lutzomyia longipalpis</name>
    <name type="common">Sand fly</name>
    <dbReference type="NCBI Taxonomy" id="7200"/>
    <lineage>
        <taxon>Eukaryota</taxon>
        <taxon>Metazoa</taxon>
        <taxon>Ecdysozoa</taxon>
        <taxon>Arthropoda</taxon>
        <taxon>Hexapoda</taxon>
        <taxon>Insecta</taxon>
        <taxon>Pterygota</taxon>
        <taxon>Neoptera</taxon>
        <taxon>Endopterygota</taxon>
        <taxon>Diptera</taxon>
        <taxon>Nematocera</taxon>
        <taxon>Psychodoidea</taxon>
        <taxon>Psychodidae</taxon>
        <taxon>Lutzomyia</taxon>
        <taxon>Lutzomyia</taxon>
    </lineage>
</organism>
<dbReference type="AlphaFoldDB" id="A0A1B0CEA6"/>
<dbReference type="EMBL" id="AJWK01008709">
    <property type="status" value="NOT_ANNOTATED_CDS"/>
    <property type="molecule type" value="Genomic_DNA"/>
</dbReference>
<sequence>MNKFTVVLAITALIASASAQNFKCPPKDGQYEDPVQCDKFYECTDGQAVMKLCPDGLVFDPTIRKINKCDQPFNVDCGDRTELQPPKGNHICPRRNGFFAHPDPAVCNVFYNCIEGEYTEITCTAGLHFDEYTGTCVWPNTAQRQGCQDKSKELKDGFTCPKEQSVDSTGQTVAHPKYAHPTDCQRFYVCLNGVEPRDLGCQIGEVYNEETQRCDAPENVPGCAYGAPTSCPEPFGVQAYAHPEICDQFFLCTNGTLTLETCENGLAFDGKGHVYNHCNYNWAVDCGHRKYDPTPLSSPGCEYRFGIYPDTDKCSTTYLKCEHGEPYVSPCDDGLVYDDRIHGCNWPDQLLEKCDPTAVVGFVCPDHVPSHSPAARFWPFPRFPVPGDCHRLYTCVEGHPRLITCGEGKIFDKNSLTCEEDIPCVA</sequence>
<dbReference type="VEuPathDB" id="VectorBase:LLOJ002676"/>
<dbReference type="EMBL" id="AJWK01008710">
    <property type="status" value="NOT_ANNOTATED_CDS"/>
    <property type="molecule type" value="Genomic_DNA"/>
</dbReference>
<reference evidence="8" key="1">
    <citation type="submission" date="2020-05" db="UniProtKB">
        <authorList>
            <consortium name="EnsemblMetazoa"/>
        </authorList>
    </citation>
    <scope>IDENTIFICATION</scope>
    <source>
        <strain evidence="8">Jacobina</strain>
    </source>
</reference>
<feature type="signal peptide" evidence="6">
    <location>
        <begin position="1"/>
        <end position="19"/>
    </location>
</feature>
<keyword evidence="2 6" id="KW-0732">Signal</keyword>
<dbReference type="GO" id="GO:0005576">
    <property type="term" value="C:extracellular region"/>
    <property type="evidence" value="ECO:0007669"/>
    <property type="project" value="InterPro"/>
</dbReference>
<dbReference type="InterPro" id="IPR036508">
    <property type="entry name" value="Chitin-bd_dom_sf"/>
</dbReference>
<dbReference type="InterPro" id="IPR051940">
    <property type="entry name" value="Chitin_bind-dev_reg"/>
</dbReference>
<keyword evidence="5" id="KW-0325">Glycoprotein</keyword>
<dbReference type="Pfam" id="PF01607">
    <property type="entry name" value="CBM_14"/>
    <property type="match status" value="6"/>
</dbReference>
<keyword evidence="9" id="KW-1185">Reference proteome</keyword>
<evidence type="ECO:0000313" key="9">
    <source>
        <dbReference type="Proteomes" id="UP000092461"/>
    </source>
</evidence>